<protein>
    <submittedName>
        <fullName evidence="1">Uncharacterized protein</fullName>
    </submittedName>
</protein>
<gene>
    <name evidence="1" type="ORF">I4J89_48405</name>
</gene>
<proteinExistence type="predicted"/>
<evidence type="ECO:0000313" key="1">
    <source>
        <dbReference type="EMBL" id="MBG0569248.1"/>
    </source>
</evidence>
<dbReference type="Proteomes" id="UP000598146">
    <property type="component" value="Unassembled WGS sequence"/>
</dbReference>
<accession>A0A931G2M7</accession>
<name>A0A931G2M7_9ACTN</name>
<reference evidence="1" key="1">
    <citation type="submission" date="2020-11" db="EMBL/GenBank/DDBJ databases">
        <title>Isolation and identification of active actinomycetes.</title>
        <authorList>
            <person name="Sun X."/>
        </authorList>
    </citation>
    <scope>NUCLEOTIDE SEQUENCE</scope>
    <source>
        <strain evidence="1">NEAU-A11</strain>
    </source>
</reference>
<dbReference type="EMBL" id="JADQTO010000061">
    <property type="protein sequence ID" value="MBG0569248.1"/>
    <property type="molecule type" value="Genomic_DNA"/>
</dbReference>
<dbReference type="AlphaFoldDB" id="A0A931G2M7"/>
<comment type="caution">
    <text evidence="1">The sequence shown here is derived from an EMBL/GenBank/DDBJ whole genome shotgun (WGS) entry which is preliminary data.</text>
</comment>
<organism evidence="1 2">
    <name type="scientific">Actinoplanes aureus</name>
    <dbReference type="NCBI Taxonomy" id="2792083"/>
    <lineage>
        <taxon>Bacteria</taxon>
        <taxon>Bacillati</taxon>
        <taxon>Actinomycetota</taxon>
        <taxon>Actinomycetes</taxon>
        <taxon>Micromonosporales</taxon>
        <taxon>Micromonosporaceae</taxon>
        <taxon>Actinoplanes</taxon>
    </lineage>
</organism>
<keyword evidence="2" id="KW-1185">Reference proteome</keyword>
<dbReference type="RefSeq" id="WP_196420992.1">
    <property type="nucleotide sequence ID" value="NZ_JADQTO010000061.1"/>
</dbReference>
<sequence>MTTSESDGAGDARDWAKRQSNVRAFTLEPLDAPNVSVADNNGRPGTELIVGEAFNVMASWILDQQSSLLLGGEWHLDIFAEPIGYGSDAKLGFAVVPLSGDRHFSARCSVRLGEPGIFELVTVLTHYNFGRLTTIAAIARGPILTFR</sequence>
<evidence type="ECO:0000313" key="2">
    <source>
        <dbReference type="Proteomes" id="UP000598146"/>
    </source>
</evidence>